<dbReference type="AlphaFoldDB" id="A0A814FX80"/>
<keyword evidence="2" id="KW-1185">Reference proteome</keyword>
<proteinExistence type="predicted"/>
<dbReference type="Proteomes" id="UP000663879">
    <property type="component" value="Unassembled WGS sequence"/>
</dbReference>
<dbReference type="OrthoDB" id="10018421at2759"/>
<accession>A0A814FX80</accession>
<name>A0A814FX80_9BILA</name>
<gene>
    <name evidence="1" type="ORF">OXX778_LOCUS15776</name>
</gene>
<dbReference type="EMBL" id="CAJNOC010003562">
    <property type="protein sequence ID" value="CAF0988144.1"/>
    <property type="molecule type" value="Genomic_DNA"/>
</dbReference>
<comment type="caution">
    <text evidence="1">The sequence shown here is derived from an EMBL/GenBank/DDBJ whole genome shotgun (WGS) entry which is preliminary data.</text>
</comment>
<organism evidence="1 2">
    <name type="scientific">Brachionus calyciflorus</name>
    <dbReference type="NCBI Taxonomy" id="104777"/>
    <lineage>
        <taxon>Eukaryota</taxon>
        <taxon>Metazoa</taxon>
        <taxon>Spiralia</taxon>
        <taxon>Gnathifera</taxon>
        <taxon>Rotifera</taxon>
        <taxon>Eurotatoria</taxon>
        <taxon>Monogononta</taxon>
        <taxon>Pseudotrocha</taxon>
        <taxon>Ploima</taxon>
        <taxon>Brachionidae</taxon>
        <taxon>Brachionus</taxon>
    </lineage>
</organism>
<sequence length="167" mass="19337">MSANNPDTQPRKIILECTKGLPEQIVAHLPTYSAARQRLSNRFQTLLTEGRTLFHGLKRDELKHLLIVCTQKSHFQFNGEYFDQTDDLAMGSPLGPLFANIFMPEFEKKHMVELKKLGISFWKRYVDDIFATLNIKGNAKNCLDFLNKQHPNIKFTIEHECNKTLPF</sequence>
<evidence type="ECO:0000313" key="1">
    <source>
        <dbReference type="EMBL" id="CAF0988144.1"/>
    </source>
</evidence>
<reference evidence="1" key="1">
    <citation type="submission" date="2021-02" db="EMBL/GenBank/DDBJ databases">
        <authorList>
            <person name="Nowell W R."/>
        </authorList>
    </citation>
    <scope>NUCLEOTIDE SEQUENCE</scope>
    <source>
        <strain evidence="1">Ploen Becks lab</strain>
    </source>
</reference>
<protein>
    <recommendedName>
        <fullName evidence="3">Reverse transcriptase domain-containing protein</fullName>
    </recommendedName>
</protein>
<evidence type="ECO:0000313" key="2">
    <source>
        <dbReference type="Proteomes" id="UP000663879"/>
    </source>
</evidence>
<dbReference type="PANTHER" id="PTHR21301">
    <property type="entry name" value="REVERSE TRANSCRIPTASE"/>
    <property type="match status" value="1"/>
</dbReference>
<dbReference type="PANTHER" id="PTHR21301:SF10">
    <property type="entry name" value="REVERSE TRANSCRIPTASE DOMAIN-CONTAINING PROTEIN"/>
    <property type="match status" value="1"/>
</dbReference>
<evidence type="ECO:0008006" key="3">
    <source>
        <dbReference type="Google" id="ProtNLM"/>
    </source>
</evidence>